<evidence type="ECO:0000313" key="2">
    <source>
        <dbReference type="Proteomes" id="UP000199337"/>
    </source>
</evidence>
<gene>
    <name evidence="1" type="ORF">SAMN05660649_02771</name>
</gene>
<sequence>MKINCASCGIAKRENNKLHCLKYHHLMSPDTPGTERECTFFTHLMEEDGEVLSPEEHLMLKEVEMQARGFKGPI</sequence>
<evidence type="ECO:0000313" key="1">
    <source>
        <dbReference type="EMBL" id="SFG81320.1"/>
    </source>
</evidence>
<dbReference type="AlphaFoldDB" id="A0A1I2UWB3"/>
<protein>
    <submittedName>
        <fullName evidence="1">Uncharacterized protein</fullName>
    </submittedName>
</protein>
<dbReference type="Proteomes" id="UP000199337">
    <property type="component" value="Unassembled WGS sequence"/>
</dbReference>
<dbReference type="EMBL" id="FOOX01000010">
    <property type="protein sequence ID" value="SFG81320.1"/>
    <property type="molecule type" value="Genomic_DNA"/>
</dbReference>
<dbReference type="OrthoDB" id="1798799at2"/>
<organism evidence="1 2">
    <name type="scientific">Desulfotruncus arcticus DSM 17038</name>
    <dbReference type="NCBI Taxonomy" id="1121424"/>
    <lineage>
        <taxon>Bacteria</taxon>
        <taxon>Bacillati</taxon>
        <taxon>Bacillota</taxon>
        <taxon>Clostridia</taxon>
        <taxon>Eubacteriales</taxon>
        <taxon>Desulfallaceae</taxon>
        <taxon>Desulfotruncus</taxon>
    </lineage>
</organism>
<name>A0A1I2UWB3_9FIRM</name>
<reference evidence="2" key="1">
    <citation type="submission" date="2016-10" db="EMBL/GenBank/DDBJ databases">
        <authorList>
            <person name="Varghese N."/>
            <person name="Submissions S."/>
        </authorList>
    </citation>
    <scope>NUCLEOTIDE SEQUENCE [LARGE SCALE GENOMIC DNA]</scope>
    <source>
        <strain evidence="2">DSM 17038</strain>
    </source>
</reference>
<keyword evidence="2" id="KW-1185">Reference proteome</keyword>
<dbReference type="STRING" id="341036.SAMN05660649_02771"/>
<dbReference type="RefSeq" id="WP_092471978.1">
    <property type="nucleotide sequence ID" value="NZ_FOOX01000010.1"/>
</dbReference>
<proteinExistence type="predicted"/>
<accession>A0A1I2UWB3</accession>